<dbReference type="PROSITE" id="PS51192">
    <property type="entry name" value="HELICASE_ATP_BIND_1"/>
    <property type="match status" value="1"/>
</dbReference>
<dbReference type="InterPro" id="IPR029464">
    <property type="entry name" value="HSDR_N"/>
</dbReference>
<dbReference type="AlphaFoldDB" id="L7VVH0"/>
<feature type="compositionally biased region" description="Pro residues" evidence="1">
    <location>
        <begin position="557"/>
        <end position="566"/>
    </location>
</feature>
<dbReference type="Pfam" id="PF04851">
    <property type="entry name" value="ResIII"/>
    <property type="match status" value="1"/>
</dbReference>
<dbReference type="GO" id="GO:0006304">
    <property type="term" value="P:DNA modification"/>
    <property type="evidence" value="ECO:0007669"/>
    <property type="project" value="InterPro"/>
</dbReference>
<dbReference type="Pfam" id="PF13588">
    <property type="entry name" value="HSDR_N_2"/>
    <property type="match status" value="1"/>
</dbReference>
<reference evidence="3" key="1">
    <citation type="submission" date="2012-09" db="EMBL/GenBank/DDBJ databases">
        <title>Metagenomic Characterization of a Microbial Community in Wastewater Detects High Levels of Antibiotic Resistance.</title>
        <authorList>
            <person name="Abrams M."/>
            <person name="Caldwell A."/>
            <person name="Vandaei E."/>
            <person name="Lee W."/>
            <person name="Perrott J."/>
            <person name="Khan S.Y."/>
            <person name="Ta J."/>
            <person name="Romero D."/>
            <person name="Nguyen V."/>
            <person name="Pourmand N."/>
            <person name="Ouverney C.C."/>
        </authorList>
    </citation>
    <scope>NUCLEOTIDE SEQUENCE</scope>
</reference>
<dbReference type="CDD" id="cd18032">
    <property type="entry name" value="DEXHc_RE_I_III_res"/>
    <property type="match status" value="1"/>
</dbReference>
<dbReference type="InterPro" id="IPR006935">
    <property type="entry name" value="Helicase/UvrB_N"/>
</dbReference>
<dbReference type="Gene3D" id="3.40.50.300">
    <property type="entry name" value="P-loop containing nucleotide triphosphate hydrolases"/>
    <property type="match status" value="2"/>
</dbReference>
<accession>L7VVH0</accession>
<dbReference type="GO" id="GO:0003677">
    <property type="term" value="F:DNA binding"/>
    <property type="evidence" value="ECO:0007669"/>
    <property type="project" value="InterPro"/>
</dbReference>
<protein>
    <submittedName>
        <fullName evidence="3">Type I restriction-modification system, restriction subunit R</fullName>
        <ecNumber evidence="3">3.1.21.3</ecNumber>
    </submittedName>
</protein>
<dbReference type="GO" id="GO:0009035">
    <property type="term" value="F:type I site-specific deoxyribonuclease activity"/>
    <property type="evidence" value="ECO:0007669"/>
    <property type="project" value="UniProtKB-EC"/>
</dbReference>
<name>L7VVH0_9BACT</name>
<dbReference type="Pfam" id="PF08463">
    <property type="entry name" value="EcoEI_R_C"/>
    <property type="match status" value="1"/>
</dbReference>
<dbReference type="InterPro" id="IPR014001">
    <property type="entry name" value="Helicase_ATP-bd"/>
</dbReference>
<dbReference type="EMBL" id="JX649874">
    <property type="protein sequence ID" value="AGC71499.1"/>
    <property type="molecule type" value="Genomic_DNA"/>
</dbReference>
<dbReference type="SMART" id="SM00487">
    <property type="entry name" value="DEXDc"/>
    <property type="match status" value="1"/>
</dbReference>
<feature type="region of interest" description="Disordered" evidence="1">
    <location>
        <begin position="549"/>
        <end position="592"/>
    </location>
</feature>
<dbReference type="GO" id="GO:0005829">
    <property type="term" value="C:cytosol"/>
    <property type="evidence" value="ECO:0007669"/>
    <property type="project" value="TreeGrafter"/>
</dbReference>
<dbReference type="PANTHER" id="PTHR47396">
    <property type="entry name" value="TYPE I RESTRICTION ENZYME ECOKI R PROTEIN"/>
    <property type="match status" value="1"/>
</dbReference>
<dbReference type="InterPro" id="IPR013670">
    <property type="entry name" value="EcoEI_R_C_dom"/>
</dbReference>
<dbReference type="EC" id="3.1.21.3" evidence="3"/>
<keyword evidence="3" id="KW-0378">Hydrolase</keyword>
<dbReference type="GO" id="GO:0005524">
    <property type="term" value="F:ATP binding"/>
    <property type="evidence" value="ECO:0007669"/>
    <property type="project" value="InterPro"/>
</dbReference>
<dbReference type="InterPro" id="IPR050742">
    <property type="entry name" value="Helicase_Restrict-Modif_Enz"/>
</dbReference>
<dbReference type="PANTHER" id="PTHR47396:SF1">
    <property type="entry name" value="ATP-DEPENDENT HELICASE IRC3-RELATED"/>
    <property type="match status" value="1"/>
</dbReference>
<evidence type="ECO:0000256" key="1">
    <source>
        <dbReference type="SAM" id="MobiDB-lite"/>
    </source>
</evidence>
<dbReference type="SUPFAM" id="SSF52540">
    <property type="entry name" value="P-loop containing nucleoside triphosphate hydrolases"/>
    <property type="match status" value="2"/>
</dbReference>
<evidence type="ECO:0000259" key="2">
    <source>
        <dbReference type="PROSITE" id="PS51192"/>
    </source>
</evidence>
<feature type="domain" description="Helicase ATP-binding" evidence="2">
    <location>
        <begin position="179"/>
        <end position="339"/>
    </location>
</feature>
<proteinExistence type="predicted"/>
<organism evidence="3">
    <name type="scientific">uncultured bacterium A1Q1_fos_1880</name>
    <dbReference type="NCBI Taxonomy" id="1256556"/>
    <lineage>
        <taxon>Bacteria</taxon>
        <taxon>environmental samples</taxon>
    </lineage>
</organism>
<evidence type="ECO:0000313" key="3">
    <source>
        <dbReference type="EMBL" id="AGC71499.1"/>
    </source>
</evidence>
<dbReference type="NCBIfam" id="NF046051">
    <property type="entry name" value="restrict_EcoAI"/>
    <property type="match status" value="1"/>
</dbReference>
<dbReference type="InterPro" id="IPR027417">
    <property type="entry name" value="P-loop_NTPase"/>
</dbReference>
<dbReference type="Gene3D" id="3.90.1570.30">
    <property type="match status" value="1"/>
</dbReference>
<sequence>MDKQALTEQEIRTRYITPALQGAGWKPNQIREELYLTDGRIIVRGALAMRSQQRKRADYILYHKPNVPLAIVEAKANTHTVSAGMDQALDYAALLDVPFVYTSNGDGFMEHDRTATSGPVERALTLAEFPSPAQLWERYVQQGQLQPTVAEAVAEEYFFDRSGRAPRYYQMVAINRTVKAIAEGQRRLLLVMATGTGKTYTAFQIIWRLWRARQVKRVLFLVDRNILADQTMTNDFRHFGDKMTKITGRQIDKSFEIYLALYQGISGTEEWQNSYRQFSPDFFDLIVVDECHRGSAAADSAWREVLEYFTSAAQLGLTATPKETATVSNSDYFGEPIYTYSLRQGIADGFLAPYKVIRIDLDRDVDGWQPRRDELDRYGVPIPEGLYTSRDFDRTLVIDERTKVVAWRVTEYLKQSGRYQKTIIFCEDIDHAERMRHAIANMNGDLVHENWRYVVRITGDNAVGKAELDNFIAPEETYPVIATTSKLMTTGVDAQTCKLIVLDRTINSMTEFKQIIGRGTRINEAHGKRWFAIMDFRNVTHLFEDPTFDGDPEQIYMPPPDGPTVPPDEGETADGTGTDDGIIDDGPDGSPAKRQKYYVDGVAVNILAERVQYYDKDGKLKTLSFVEFSRANLRKHYASLAAFLTKWQGAERKAAILEELLEQGFLLDELAAQVKDRELDPFDLICYIAFDRPPLSRSERARSVKKRAAFDRLSLLARKVLDALLDKYATEGIAPLEEAQDAGKVAQILQLPPFSTIGTPVEIVRAFGGRQPFLDAVRTLEQELYRAA</sequence>
<dbReference type="CDD" id="cd18799">
    <property type="entry name" value="SF2_C_EcoAI-like"/>
    <property type="match status" value="1"/>
</dbReference>